<dbReference type="Pfam" id="PF02566">
    <property type="entry name" value="OsmC"/>
    <property type="match status" value="1"/>
</dbReference>
<dbReference type="PANTHER" id="PTHR33797">
    <property type="entry name" value="ORGANIC HYDROPEROXIDE RESISTANCE PROTEIN-LIKE"/>
    <property type="match status" value="1"/>
</dbReference>
<dbReference type="RefSeq" id="WP_091791873.1">
    <property type="nucleotide sequence ID" value="NZ_FNAF01000006.1"/>
</dbReference>
<dbReference type="InterPro" id="IPR019953">
    <property type="entry name" value="OHR"/>
</dbReference>
<dbReference type="Gene3D" id="3.30.300.20">
    <property type="match status" value="1"/>
</dbReference>
<dbReference type="STRING" id="2741.SAMN04489866_10698"/>
<dbReference type="EMBL" id="FNAF01000006">
    <property type="protein sequence ID" value="SDD75159.1"/>
    <property type="molecule type" value="Genomic_DNA"/>
</dbReference>
<reference evidence="2 3" key="1">
    <citation type="submission" date="2016-10" db="EMBL/GenBank/DDBJ databases">
        <authorList>
            <person name="de Groot N.N."/>
        </authorList>
    </citation>
    <scope>NUCLEOTIDE SEQUENCE [LARGE SCALE GENOMIC DNA]</scope>
    <source>
        <strain evidence="2 3">DSM 20475</strain>
    </source>
</reference>
<dbReference type="PANTHER" id="PTHR33797:SF2">
    <property type="entry name" value="ORGANIC HYDROPEROXIDE RESISTANCE PROTEIN-LIKE"/>
    <property type="match status" value="1"/>
</dbReference>
<evidence type="ECO:0000313" key="2">
    <source>
        <dbReference type="EMBL" id="SDD75159.1"/>
    </source>
</evidence>
<dbReference type="AlphaFoldDB" id="A0A1G6XAB2"/>
<dbReference type="InterPro" id="IPR015946">
    <property type="entry name" value="KH_dom-like_a/b"/>
</dbReference>
<dbReference type="Proteomes" id="UP000198995">
    <property type="component" value="Unassembled WGS sequence"/>
</dbReference>
<dbReference type="InterPro" id="IPR003718">
    <property type="entry name" value="OsmC/Ohr_fam"/>
</dbReference>
<accession>A0A1G6XAB2</accession>
<protein>
    <submittedName>
        <fullName evidence="2">Organic hydroperoxide reductase OsmC/OhrA</fullName>
    </submittedName>
</protein>
<evidence type="ECO:0000313" key="3">
    <source>
        <dbReference type="Proteomes" id="UP000198995"/>
    </source>
</evidence>
<dbReference type="GO" id="GO:0006979">
    <property type="term" value="P:response to oxidative stress"/>
    <property type="evidence" value="ECO:0007669"/>
    <property type="project" value="InterPro"/>
</dbReference>
<gene>
    <name evidence="2" type="ORF">SAMN04489866_10698</name>
</gene>
<organism evidence="2 3">
    <name type="scientific">Peptococcus niger</name>
    <dbReference type="NCBI Taxonomy" id="2741"/>
    <lineage>
        <taxon>Bacteria</taxon>
        <taxon>Bacillati</taxon>
        <taxon>Bacillota</taxon>
        <taxon>Clostridia</taxon>
        <taxon>Eubacteriales</taxon>
        <taxon>Peptococcaceae</taxon>
        <taxon>Peptococcus</taxon>
    </lineage>
</organism>
<keyword evidence="3" id="KW-1185">Reference proteome</keyword>
<name>A0A1G6XAB2_PEPNI</name>
<proteinExistence type="inferred from homology"/>
<comment type="similarity">
    <text evidence="1">Belongs to the OsmC/Ohr family.</text>
</comment>
<dbReference type="InterPro" id="IPR036102">
    <property type="entry name" value="OsmC/Ohrsf"/>
</dbReference>
<dbReference type="SUPFAM" id="SSF82784">
    <property type="entry name" value="OsmC-like"/>
    <property type="match status" value="1"/>
</dbReference>
<evidence type="ECO:0000256" key="1">
    <source>
        <dbReference type="ARBA" id="ARBA00007378"/>
    </source>
</evidence>
<dbReference type="OrthoDB" id="9797508at2"/>
<sequence length="137" mass="15023">MAVHYETQFTNVGGRVGESVAIDNTFKLDQPGEDGKMAPGATNPEQLFAASLASCYNGAFLYHMEAAGKKSDVKFIVTVYLEDDPNYEGTMRVRAVCKVNAPELTKEEIKDFLEKAQTTSPYTKMFNGGAILENVVE</sequence>